<accession>A0A8S9NVB7</accession>
<gene>
    <name evidence="1" type="ORF">F2Q69_00009362</name>
</gene>
<proteinExistence type="predicted"/>
<evidence type="ECO:0000313" key="2">
    <source>
        <dbReference type="Proteomes" id="UP000712600"/>
    </source>
</evidence>
<dbReference type="AlphaFoldDB" id="A0A8S9NVB7"/>
<name>A0A8S9NVB7_BRACR</name>
<sequence length="115" mass="12974">MAMVSRNSSSEYPDGYTSSEYADGKSFSFRYLFSLGIFPRTVSSEISEEIPTKSPRKCFFGMSSESFILGIPSYSLGISEEILLSDDHFRRYVLGIPLFRGHTDDICRRNAGVFL</sequence>
<protein>
    <submittedName>
        <fullName evidence="1">Uncharacterized protein</fullName>
    </submittedName>
</protein>
<dbReference type="Proteomes" id="UP000712600">
    <property type="component" value="Unassembled WGS sequence"/>
</dbReference>
<dbReference type="EMBL" id="QGKX02001521">
    <property type="protein sequence ID" value="KAF3506195.1"/>
    <property type="molecule type" value="Genomic_DNA"/>
</dbReference>
<comment type="caution">
    <text evidence="1">The sequence shown here is derived from an EMBL/GenBank/DDBJ whole genome shotgun (WGS) entry which is preliminary data.</text>
</comment>
<reference evidence="1" key="1">
    <citation type="submission" date="2019-12" db="EMBL/GenBank/DDBJ databases">
        <title>Genome sequencing and annotation of Brassica cretica.</title>
        <authorList>
            <person name="Studholme D.J."/>
            <person name="Sarris P."/>
        </authorList>
    </citation>
    <scope>NUCLEOTIDE SEQUENCE</scope>
    <source>
        <strain evidence="1">PFS-109/04</strain>
        <tissue evidence="1">Leaf</tissue>
    </source>
</reference>
<organism evidence="1 2">
    <name type="scientific">Brassica cretica</name>
    <name type="common">Mustard</name>
    <dbReference type="NCBI Taxonomy" id="69181"/>
    <lineage>
        <taxon>Eukaryota</taxon>
        <taxon>Viridiplantae</taxon>
        <taxon>Streptophyta</taxon>
        <taxon>Embryophyta</taxon>
        <taxon>Tracheophyta</taxon>
        <taxon>Spermatophyta</taxon>
        <taxon>Magnoliopsida</taxon>
        <taxon>eudicotyledons</taxon>
        <taxon>Gunneridae</taxon>
        <taxon>Pentapetalae</taxon>
        <taxon>rosids</taxon>
        <taxon>malvids</taxon>
        <taxon>Brassicales</taxon>
        <taxon>Brassicaceae</taxon>
        <taxon>Brassiceae</taxon>
        <taxon>Brassica</taxon>
    </lineage>
</organism>
<evidence type="ECO:0000313" key="1">
    <source>
        <dbReference type="EMBL" id="KAF3506195.1"/>
    </source>
</evidence>